<keyword evidence="5" id="KW-0016">Alginate biosynthesis</keyword>
<dbReference type="Proteomes" id="UP000510934">
    <property type="component" value="Chromosome"/>
</dbReference>
<organism evidence="8 9">
    <name type="scientific">Pseudomonas putida</name>
    <name type="common">Arthrobacter siderocapsulatus</name>
    <dbReference type="NCBI Taxonomy" id="303"/>
    <lineage>
        <taxon>Bacteria</taxon>
        <taxon>Pseudomonadati</taxon>
        <taxon>Pseudomonadota</taxon>
        <taxon>Gammaproteobacteria</taxon>
        <taxon>Pseudomonadales</taxon>
        <taxon>Pseudomonadaceae</taxon>
        <taxon>Pseudomonas</taxon>
    </lineage>
</organism>
<dbReference type="InterPro" id="IPR006626">
    <property type="entry name" value="PbH1"/>
</dbReference>
<feature type="domain" description="Right handed beta helix" evidence="7">
    <location>
        <begin position="69"/>
        <end position="242"/>
    </location>
</feature>
<evidence type="ECO:0000313" key="8">
    <source>
        <dbReference type="EMBL" id="QLJ15631.1"/>
    </source>
</evidence>
<name>A0A7D5VZB0_PSEPU</name>
<dbReference type="SUPFAM" id="SSF51126">
    <property type="entry name" value="Pectin lyase-like"/>
    <property type="match status" value="1"/>
</dbReference>
<evidence type="ECO:0000256" key="2">
    <source>
        <dbReference type="ARBA" id="ARBA00005182"/>
    </source>
</evidence>
<reference evidence="8 9" key="1">
    <citation type="journal article" date="2009" name="Mikrobiologiia">
        <title>[Phenanthren biodegradation and interaction of Pseudomonas putida BS3701 and Burkholderia sp.BS3702 in plant rhizosphere].</title>
        <authorList>
            <person name="Ovchinnikova A.A."/>
            <person name="Vetrova A.A."/>
            <person name="Filonov A.E."/>
            <person name="Boronin A.M."/>
        </authorList>
    </citation>
    <scope>NUCLEOTIDE SEQUENCE [LARGE SCALE GENOMIC DNA]</scope>
    <source>
        <strain evidence="8 9">BS3701</strain>
    </source>
</reference>
<evidence type="ECO:0000256" key="6">
    <source>
        <dbReference type="ARBA" id="ARBA00023235"/>
    </source>
</evidence>
<dbReference type="InterPro" id="IPR012334">
    <property type="entry name" value="Pectin_lyas_fold"/>
</dbReference>
<dbReference type="PROSITE" id="PS51257">
    <property type="entry name" value="PROKAR_LIPOPROTEIN"/>
    <property type="match status" value="1"/>
</dbReference>
<evidence type="ECO:0000256" key="4">
    <source>
        <dbReference type="ARBA" id="ARBA00012124"/>
    </source>
</evidence>
<comment type="pathway">
    <text evidence="2">Glycan biosynthesis; alginate biosynthesis.</text>
</comment>
<evidence type="ECO:0000313" key="9">
    <source>
        <dbReference type="Proteomes" id="UP000510934"/>
    </source>
</evidence>
<dbReference type="AlphaFoldDB" id="A0A7D5VZB0"/>
<dbReference type="InterPro" id="IPR022441">
    <property type="entry name" value="Para_beta_helix_rpt-2"/>
</dbReference>
<gene>
    <name evidence="8" type="ORF">H0H12_06715</name>
</gene>
<comment type="similarity">
    <text evidence="3">Belongs to the D-mannuronate C5-epimerase family.</text>
</comment>
<protein>
    <recommendedName>
        <fullName evidence="4">mannuronan 5-epimerase</fullName>
        <ecNumber evidence="4">5.1.3.37</ecNumber>
    </recommendedName>
</protein>
<evidence type="ECO:0000256" key="1">
    <source>
        <dbReference type="ARBA" id="ARBA00001550"/>
    </source>
</evidence>
<dbReference type="RefSeq" id="WP_180689435.1">
    <property type="nucleotide sequence ID" value="NZ_CP059052.1"/>
</dbReference>
<accession>A0A7D5VZB0</accession>
<dbReference type="EC" id="5.1.3.37" evidence="4"/>
<evidence type="ECO:0000256" key="5">
    <source>
        <dbReference type="ARBA" id="ARBA00022841"/>
    </source>
</evidence>
<dbReference type="InterPro" id="IPR039448">
    <property type="entry name" value="Beta_helix"/>
</dbReference>
<proteinExistence type="inferred from homology"/>
<sequence length="371" mass="40525">MKDFRFSVGFACLIVMVGCVSGQSEGVASENDSVCQLPTGGILQDDTKLKRGCTYHQSIVISSSNSSLDCDGATLDGMGKLKYGIQVVSGGKELKNVKIENCKVKNFTINGIMVGSGIPDFKRSKNRQENYKTSPTEVDINNVDVDGSGNVGVYLYSYVANVTLRNSVVRGSRSSGIYLEQSSQSNKIINNIVRDNGVWDGPRTGQREGLSVDSSAKNLIQGNTFLNNSAGGIFLYKNCGENFSKGMAVLRWQSSNDNVIRNNKFIDEKVGIWVASRQGSDLSHRDCGDPSLDDSRKYYQDYANNNLVEGNKFCRNGQYVRIGGNNNVVRNNKADVDPERLVVEPLNMTTRLTGVPPQGNIIEGNGYEVCN</sequence>
<dbReference type="GO" id="GO:0016853">
    <property type="term" value="F:isomerase activity"/>
    <property type="evidence" value="ECO:0007669"/>
    <property type="project" value="UniProtKB-KW"/>
</dbReference>
<dbReference type="Pfam" id="PF13229">
    <property type="entry name" value="Beta_helix"/>
    <property type="match status" value="1"/>
</dbReference>
<dbReference type="SMART" id="SM00710">
    <property type="entry name" value="PbH1"/>
    <property type="match status" value="7"/>
</dbReference>
<dbReference type="NCBIfam" id="TIGR03804">
    <property type="entry name" value="para_beta_helix"/>
    <property type="match status" value="2"/>
</dbReference>
<dbReference type="UniPathway" id="UPA00286"/>
<dbReference type="EMBL" id="CP059052">
    <property type="protein sequence ID" value="QLJ15631.1"/>
    <property type="molecule type" value="Genomic_DNA"/>
</dbReference>
<evidence type="ECO:0000256" key="3">
    <source>
        <dbReference type="ARBA" id="ARBA00010085"/>
    </source>
</evidence>
<keyword evidence="6" id="KW-0413">Isomerase</keyword>
<evidence type="ECO:0000259" key="7">
    <source>
        <dbReference type="Pfam" id="PF13229"/>
    </source>
</evidence>
<dbReference type="InterPro" id="IPR011050">
    <property type="entry name" value="Pectin_lyase_fold/virulence"/>
</dbReference>
<dbReference type="GO" id="GO:0042121">
    <property type="term" value="P:alginic acid biosynthetic process"/>
    <property type="evidence" value="ECO:0007669"/>
    <property type="project" value="UniProtKB-UniPathway"/>
</dbReference>
<comment type="catalytic activity">
    <reaction evidence="1">
        <text>[(1-&gt;4)-beta-D-mannuronosyl](n) = [alginate](n)</text>
        <dbReference type="Rhea" id="RHEA:45572"/>
        <dbReference type="Rhea" id="RHEA-COMP:11264"/>
        <dbReference type="Rhea" id="RHEA-COMP:11270"/>
        <dbReference type="ChEBI" id="CHEBI:58187"/>
        <dbReference type="ChEBI" id="CHEBI:85311"/>
        <dbReference type="EC" id="5.1.3.37"/>
    </reaction>
</comment>
<dbReference type="Gene3D" id="2.160.20.10">
    <property type="entry name" value="Single-stranded right-handed beta-helix, Pectin lyase-like"/>
    <property type="match status" value="1"/>
</dbReference>